<dbReference type="SUPFAM" id="SSF63570">
    <property type="entry name" value="PABC (PABP) domain"/>
    <property type="match status" value="1"/>
</dbReference>
<keyword evidence="7" id="KW-0539">Nucleus</keyword>
<dbReference type="InterPro" id="IPR002004">
    <property type="entry name" value="PABP_HYD_C"/>
</dbReference>
<dbReference type="Gene3D" id="1.10.1900.10">
    <property type="entry name" value="c-terminal domain of poly(a) binding protein"/>
    <property type="match status" value="1"/>
</dbReference>
<organism evidence="9">
    <name type="scientific">Salix viminalis</name>
    <name type="common">Common osier</name>
    <name type="synonym">Basket willow</name>
    <dbReference type="NCBI Taxonomy" id="40686"/>
    <lineage>
        <taxon>Eukaryota</taxon>
        <taxon>Viridiplantae</taxon>
        <taxon>Streptophyta</taxon>
        <taxon>Embryophyta</taxon>
        <taxon>Tracheophyta</taxon>
        <taxon>Spermatophyta</taxon>
        <taxon>Magnoliopsida</taxon>
        <taxon>eudicotyledons</taxon>
        <taxon>Gunneridae</taxon>
        <taxon>Pentapetalae</taxon>
        <taxon>rosids</taxon>
        <taxon>fabids</taxon>
        <taxon>Malpighiales</taxon>
        <taxon>Salicaceae</taxon>
        <taxon>Saliceae</taxon>
        <taxon>Salix</taxon>
    </lineage>
</organism>
<keyword evidence="4" id="KW-0963">Cytoplasm</keyword>
<dbReference type="SMART" id="SM00517">
    <property type="entry name" value="PolyA"/>
    <property type="match status" value="1"/>
</dbReference>
<dbReference type="FunFam" id="1.10.1900.10:FF:000003">
    <property type="entry name" value="Polyadenylate-binding protein"/>
    <property type="match status" value="1"/>
</dbReference>
<dbReference type="GO" id="GO:0090263">
    <property type="term" value="P:positive regulation of canonical Wnt signaling pathway"/>
    <property type="evidence" value="ECO:0007669"/>
    <property type="project" value="TreeGrafter"/>
</dbReference>
<dbReference type="PANTHER" id="PTHR46276:SF1">
    <property type="entry name" value="E3 UBIQUITIN-PROTEIN LIGASE UBR5"/>
    <property type="match status" value="1"/>
</dbReference>
<name>A0A6N2NGX7_SALVM</name>
<reference evidence="9" key="1">
    <citation type="submission" date="2019-03" db="EMBL/GenBank/DDBJ databases">
        <authorList>
            <person name="Mank J."/>
            <person name="Almeida P."/>
        </authorList>
    </citation>
    <scope>NUCLEOTIDE SEQUENCE</scope>
    <source>
        <strain evidence="9">78183</strain>
    </source>
</reference>
<dbReference type="GO" id="GO:0000209">
    <property type="term" value="P:protein polyubiquitination"/>
    <property type="evidence" value="ECO:0007669"/>
    <property type="project" value="TreeGrafter"/>
</dbReference>
<feature type="domain" description="PABC" evidence="8">
    <location>
        <begin position="15"/>
        <end position="92"/>
    </location>
</feature>
<dbReference type="GO" id="GO:0034450">
    <property type="term" value="F:ubiquitin-ubiquitin ligase activity"/>
    <property type="evidence" value="ECO:0007669"/>
    <property type="project" value="TreeGrafter"/>
</dbReference>
<evidence type="ECO:0000256" key="6">
    <source>
        <dbReference type="ARBA" id="ARBA00022845"/>
    </source>
</evidence>
<dbReference type="PROSITE" id="PS51309">
    <property type="entry name" value="PABC"/>
    <property type="match status" value="1"/>
</dbReference>
<protein>
    <recommendedName>
        <fullName evidence="8">PABC domain-containing protein</fullName>
    </recommendedName>
</protein>
<dbReference type="GO" id="GO:0006417">
    <property type="term" value="P:regulation of translation"/>
    <property type="evidence" value="ECO:0007669"/>
    <property type="project" value="UniProtKB-KW"/>
</dbReference>
<dbReference type="Pfam" id="PF00658">
    <property type="entry name" value="MLLE"/>
    <property type="match status" value="1"/>
</dbReference>
<comment type="similarity">
    <text evidence="3">Belongs to the polyadenylate-binding protein type-1 family.</text>
</comment>
<evidence type="ECO:0000256" key="5">
    <source>
        <dbReference type="ARBA" id="ARBA00022737"/>
    </source>
</evidence>
<evidence type="ECO:0000256" key="7">
    <source>
        <dbReference type="ARBA" id="ARBA00023242"/>
    </source>
</evidence>
<dbReference type="EMBL" id="CAADRP010002351">
    <property type="protein sequence ID" value="VFU66354.1"/>
    <property type="molecule type" value="Genomic_DNA"/>
</dbReference>
<evidence type="ECO:0000256" key="3">
    <source>
        <dbReference type="ARBA" id="ARBA00008557"/>
    </source>
</evidence>
<evidence type="ECO:0000256" key="4">
    <source>
        <dbReference type="ARBA" id="ARBA00022490"/>
    </source>
</evidence>
<evidence type="ECO:0000256" key="2">
    <source>
        <dbReference type="ARBA" id="ARBA00004496"/>
    </source>
</evidence>
<dbReference type="InterPro" id="IPR036053">
    <property type="entry name" value="PABP-dom"/>
</dbReference>
<evidence type="ECO:0000259" key="8">
    <source>
        <dbReference type="PROSITE" id="PS51309"/>
    </source>
</evidence>
<gene>
    <name evidence="9" type="ORF">SVIM_LOCUS515054</name>
</gene>
<keyword evidence="5" id="KW-0677">Repeat</keyword>
<dbReference type="GO" id="GO:0005737">
    <property type="term" value="C:cytoplasm"/>
    <property type="evidence" value="ECO:0007669"/>
    <property type="project" value="UniProtKB-SubCell"/>
</dbReference>
<dbReference type="GO" id="GO:0003723">
    <property type="term" value="F:RNA binding"/>
    <property type="evidence" value="ECO:0007669"/>
    <property type="project" value="InterPro"/>
</dbReference>
<evidence type="ECO:0000313" key="9">
    <source>
        <dbReference type="EMBL" id="VFU66354.1"/>
    </source>
</evidence>
<keyword evidence="6" id="KW-0810">Translation regulation</keyword>
<proteinExistence type="inferred from homology"/>
<dbReference type="PANTHER" id="PTHR46276">
    <property type="entry name" value="E3 UBIQUITIN-PROTEIN LIGASE UBR5"/>
    <property type="match status" value="1"/>
</dbReference>
<sequence>MPITPSDAQRTTPIPISALTTALASATPEKRMVMLGEQLYPLVERIEPEHVAKVTGMLLEMDQTEVLHLIESPDALKKKVAEAMQVLQEVGAASSVGDQLGSLALNE</sequence>
<dbReference type="GO" id="GO:0005634">
    <property type="term" value="C:nucleus"/>
    <property type="evidence" value="ECO:0007669"/>
    <property type="project" value="UniProtKB-SubCell"/>
</dbReference>
<dbReference type="AlphaFoldDB" id="A0A6N2NGX7"/>
<evidence type="ECO:0000256" key="1">
    <source>
        <dbReference type="ARBA" id="ARBA00004123"/>
    </source>
</evidence>
<accession>A0A6N2NGX7</accession>
<comment type="subcellular location">
    <subcellularLocation>
        <location evidence="2">Cytoplasm</location>
    </subcellularLocation>
    <subcellularLocation>
        <location evidence="1">Nucleus</location>
    </subcellularLocation>
</comment>